<name>A0AAJ3FTJ2_9PSED</name>
<proteinExistence type="predicted"/>
<accession>A0AAJ3FTJ2</accession>
<dbReference type="InterPro" id="IPR050708">
    <property type="entry name" value="T6SS_VgrG/RHS"/>
</dbReference>
<reference evidence="1 2" key="1">
    <citation type="journal article" date="2020" name="Front. Plant Sci.">
        <title>Isolation of Rhizosphere Bacteria That Improve Quality and Water Stress Tolerance in Greenhouse Ornamentals.</title>
        <authorList>
            <person name="Nordstedt N.P."/>
            <person name="Jones M.L."/>
        </authorList>
    </citation>
    <scope>NUCLEOTIDE SEQUENCE [LARGE SCALE GENOMIC DNA]</scope>
    <source>
        <strain evidence="1 2">C2F7</strain>
    </source>
</reference>
<comment type="caution">
    <text evidence="1">The sequence shown here is derived from an EMBL/GenBank/DDBJ whole genome shotgun (WGS) entry which is preliminary data.</text>
</comment>
<dbReference type="NCBIfam" id="TIGR03696">
    <property type="entry name" value="Rhs_assc_core"/>
    <property type="match status" value="1"/>
</dbReference>
<dbReference type="Proteomes" id="UP000562723">
    <property type="component" value="Unassembled WGS sequence"/>
</dbReference>
<dbReference type="RefSeq" id="WP_175359927.1">
    <property type="nucleotide sequence ID" value="NZ_JABFMS010000005.1"/>
</dbReference>
<organism evidence="1 2">
    <name type="scientific">Pseudomonas brassicacearum</name>
    <dbReference type="NCBI Taxonomy" id="930166"/>
    <lineage>
        <taxon>Bacteria</taxon>
        <taxon>Pseudomonadati</taxon>
        <taxon>Pseudomonadota</taxon>
        <taxon>Gammaproteobacteria</taxon>
        <taxon>Pseudomonadales</taxon>
        <taxon>Pseudomonadaceae</taxon>
        <taxon>Pseudomonas</taxon>
    </lineage>
</organism>
<evidence type="ECO:0000313" key="2">
    <source>
        <dbReference type="Proteomes" id="UP000562723"/>
    </source>
</evidence>
<dbReference type="PANTHER" id="PTHR32305:SF15">
    <property type="entry name" value="PROTEIN RHSA-RELATED"/>
    <property type="match status" value="1"/>
</dbReference>
<dbReference type="Gene3D" id="2.180.10.10">
    <property type="entry name" value="RHS repeat-associated core"/>
    <property type="match status" value="1"/>
</dbReference>
<gene>
    <name evidence="1" type="ORF">HNO85_05345</name>
</gene>
<dbReference type="PANTHER" id="PTHR32305">
    <property type="match status" value="1"/>
</dbReference>
<protein>
    <submittedName>
        <fullName evidence="1">RHS repeat protein</fullName>
    </submittedName>
</protein>
<sequence>MHAKTPAVSVKDSRGLGIASVSYFRNNPMAKPEGRIHRQRYDVAGRPTLSYDPRLFKLLETEPDARPNLRTVFSLTGAALVTDGVDAGTRLALFGVAGQHVIGWDSLHTQVQTEYDALLRPVRTIEQAQGSLARNNAFYTYGDNTPVSASRNQCSRLIRHDDEAGTVLFESYALTSGVISQTRHFLQDLNEPDWPADEANRDLLNETGNGATSRVTYNAVGTAILQEDAQNNAQYSDLDIAGQLRQVRLKLAGQTHETSLLNDIRYNANGNIERQTAGNGVVSEALYDPRDRRLTSVKTGLPGQPPLQYLAYGYDRVGNILSIRDATLGTRFFRNQKIEPVQSYVYDSLYQLIEVNGWQRVGNQNGPQEPVFVSPADPGQLENYRQVYSYDEGGNLTLLVHTAASHSWTQRTAISKYSNRGLAQKADGSLPGEDEIGAGFDANGNKRQLLAGQDLTWSPSNRLRQVDQVVRENAANDSEVYVYDGAGQRKRKVRLTYSATYTRAHEVRYLPSLEIRTTPEEKVQVILAQAGRCAVQVLHWESQSTRADQYRYNLTNHLGSSTLELDGQANLISEEMYYPYGGTSWWAGPDKVQASYKTRRYCGQERDATGLYYYGQRYYAPWLERWISADPAGTADGLNLFAMVRGNPVRFVDFQGLLGFDTLTATAGMTVAREFSSALLASFLQYGVTAGATALLGPAQMVVTVLGATSGGITGGLQGWGAMRAANSADEASGWAPIIKQVGGAALGAALGAAPSLAGAFMPGNPAAAGQIGGLFGSMLREVTFQNFGQYGPSNPFPGRMDVATASASTLATSIAGGSAAAAGAVGFGSDEIGKLLQSTFANSIGMGVGLGGTSTVRGLRGAPIKPPGTGEINQSAAVIGSTSRHFFGSLAQAANMAIAQIPGYSELGPVVQTTVRRAVTQAVLDQRLTFLTVARPGLTDLLSPTNPTAPSRDIEMGDAGAESFEMADISRPSDFFYYESELQVGHRGVYRSRLNMPGTHM</sequence>
<evidence type="ECO:0000313" key="1">
    <source>
        <dbReference type="EMBL" id="NUT80364.1"/>
    </source>
</evidence>
<dbReference type="InterPro" id="IPR022385">
    <property type="entry name" value="Rhs_assc_core"/>
</dbReference>
<dbReference type="AlphaFoldDB" id="A0AAJ3FTJ2"/>
<dbReference type="EMBL" id="JABFMS010000005">
    <property type="protein sequence ID" value="NUT80364.1"/>
    <property type="molecule type" value="Genomic_DNA"/>
</dbReference>